<dbReference type="PANTHER" id="PTHR16184">
    <property type="entry name" value="ELONGATOR COMPLEX PROTEIN 6"/>
    <property type="match status" value="1"/>
</dbReference>
<evidence type="ECO:0000313" key="4">
    <source>
        <dbReference type="EMBL" id="PAA88420.1"/>
    </source>
</evidence>
<dbReference type="GO" id="GO:0033588">
    <property type="term" value="C:elongator holoenzyme complex"/>
    <property type="evidence" value="ECO:0007669"/>
    <property type="project" value="InterPro"/>
</dbReference>
<dbReference type="Proteomes" id="UP000215902">
    <property type="component" value="Unassembled WGS sequence"/>
</dbReference>
<accession>A0A267GQV9</accession>
<evidence type="ECO:0000256" key="3">
    <source>
        <dbReference type="ARBA" id="ARBA00020263"/>
    </source>
</evidence>
<name>A0A267GQV9_9PLAT</name>
<reference evidence="4 5" key="1">
    <citation type="submission" date="2017-06" db="EMBL/GenBank/DDBJ databases">
        <title>A platform for efficient transgenesis in Macrostomum lignano, a flatworm model organism for stem cell research.</title>
        <authorList>
            <person name="Berezikov E."/>
        </authorList>
    </citation>
    <scope>NUCLEOTIDE SEQUENCE [LARGE SCALE GENOMIC DNA]</scope>
    <source>
        <strain evidence="4">DV1</strain>
        <tissue evidence="4">Whole organism</tissue>
    </source>
</reference>
<dbReference type="EMBL" id="NIVC01000190">
    <property type="protein sequence ID" value="PAA88420.1"/>
    <property type="molecule type" value="Genomic_DNA"/>
</dbReference>
<evidence type="ECO:0000256" key="2">
    <source>
        <dbReference type="ARBA" id="ARBA00008837"/>
    </source>
</evidence>
<dbReference type="InterPro" id="IPR018627">
    <property type="entry name" value="ELP6"/>
</dbReference>
<dbReference type="GO" id="GO:0002098">
    <property type="term" value="P:tRNA wobble uridine modification"/>
    <property type="evidence" value="ECO:0007669"/>
    <property type="project" value="InterPro"/>
</dbReference>
<comment type="pathway">
    <text evidence="1">tRNA modification; 5-methoxycarbonylmethyl-2-thiouridine-tRNA biosynthesis.</text>
</comment>
<keyword evidence="5" id="KW-1185">Reference proteome</keyword>
<protein>
    <recommendedName>
        <fullName evidence="3">Elongator complex protein 6</fullName>
    </recommendedName>
</protein>
<comment type="caution">
    <text evidence="4">The sequence shown here is derived from an EMBL/GenBank/DDBJ whole genome shotgun (WGS) entry which is preliminary data.</text>
</comment>
<dbReference type="InterPro" id="IPR027417">
    <property type="entry name" value="P-loop_NTPase"/>
</dbReference>
<sequence length="280" mass="30125">MGFPSSKANTCMSSSHALKLSGGLLNDWLSSDARGLCFVNGSSDHVTAFLAELCAHWLPPRLISANQQRSSATVSSRVHWVATLTSEEAARSALQKFGARRDASTYSSVHEILLANDGDERSSLDRLLEHLAQQYETLTAVEGGRPILVLEDISPLVYLGHSPSEVTHAILRLCQRTRIGRSDSAGLFVIGCHSASSDVQLRTLSAALMSLAVFVINAEPLETGYLPEVDGRVTLTAPALISNNGESSCHGNWRSAAYHYLVSDRQVKCFPIGLSDFAAG</sequence>
<dbReference type="OrthoDB" id="9995306at2759"/>
<evidence type="ECO:0000256" key="1">
    <source>
        <dbReference type="ARBA" id="ARBA00005043"/>
    </source>
</evidence>
<evidence type="ECO:0000313" key="5">
    <source>
        <dbReference type="Proteomes" id="UP000215902"/>
    </source>
</evidence>
<organism evidence="4 5">
    <name type="scientific">Macrostomum lignano</name>
    <dbReference type="NCBI Taxonomy" id="282301"/>
    <lineage>
        <taxon>Eukaryota</taxon>
        <taxon>Metazoa</taxon>
        <taxon>Spiralia</taxon>
        <taxon>Lophotrochozoa</taxon>
        <taxon>Platyhelminthes</taxon>
        <taxon>Rhabditophora</taxon>
        <taxon>Macrostomorpha</taxon>
        <taxon>Macrostomida</taxon>
        <taxon>Macrostomidae</taxon>
        <taxon>Macrostomum</taxon>
    </lineage>
</organism>
<dbReference type="UniPathway" id="UPA00988"/>
<proteinExistence type="inferred from homology"/>
<dbReference type="PANTHER" id="PTHR16184:SF6">
    <property type="entry name" value="ELONGATOR COMPLEX PROTEIN 6"/>
    <property type="match status" value="1"/>
</dbReference>
<dbReference type="Gene3D" id="3.40.50.300">
    <property type="entry name" value="P-loop containing nucleotide triphosphate hydrolases"/>
    <property type="match status" value="1"/>
</dbReference>
<dbReference type="AlphaFoldDB" id="A0A267GQV9"/>
<comment type="similarity">
    <text evidence="2">Belongs to the ELP6 family.</text>
</comment>
<gene>
    <name evidence="4" type="ORF">BOX15_Mlig008054g7</name>
</gene>